<comment type="caution">
    <text evidence="1">The sequence shown here is derived from an EMBL/GenBank/DDBJ whole genome shotgun (WGS) entry which is preliminary data.</text>
</comment>
<protein>
    <submittedName>
        <fullName evidence="1">CRISPR associated protein</fullName>
    </submittedName>
</protein>
<evidence type="ECO:0000313" key="2">
    <source>
        <dbReference type="Proteomes" id="UP000094622"/>
    </source>
</evidence>
<organism evidence="1 2">
    <name type="scientific">Methylobrevis pamukkalensis</name>
    <dbReference type="NCBI Taxonomy" id="1439726"/>
    <lineage>
        <taxon>Bacteria</taxon>
        <taxon>Pseudomonadati</taxon>
        <taxon>Pseudomonadota</taxon>
        <taxon>Alphaproteobacteria</taxon>
        <taxon>Hyphomicrobiales</taxon>
        <taxon>Pleomorphomonadaceae</taxon>
        <taxon>Methylobrevis</taxon>
    </lineage>
</organism>
<reference evidence="1 2" key="1">
    <citation type="submission" date="2016-07" db="EMBL/GenBank/DDBJ databases">
        <title>Draft Genome Sequence of Methylobrevis pamukkalensis PK2.</title>
        <authorList>
            <person name="Vasilenko O.V."/>
            <person name="Doronina N.V."/>
            <person name="Shmareva M.N."/>
            <person name="Tarlachkov S.V."/>
            <person name="Mustakhimov I."/>
            <person name="Trotsenko Y.A."/>
        </authorList>
    </citation>
    <scope>NUCLEOTIDE SEQUENCE [LARGE SCALE GENOMIC DNA]</scope>
    <source>
        <strain evidence="1 2">PK2</strain>
    </source>
</reference>
<proteinExistence type="predicted"/>
<dbReference type="Proteomes" id="UP000094622">
    <property type="component" value="Unassembled WGS sequence"/>
</dbReference>
<dbReference type="SUPFAM" id="SSF117987">
    <property type="entry name" value="CRISPR-associated protein"/>
    <property type="match status" value="1"/>
</dbReference>
<dbReference type="InterPro" id="IPR010179">
    <property type="entry name" value="CRISPR-assoc_prot_Cse3"/>
</dbReference>
<dbReference type="Gene3D" id="3.30.70.1210">
    <property type="entry name" value="Crispr-associated protein, domain 2"/>
    <property type="match status" value="1"/>
</dbReference>
<evidence type="ECO:0000313" key="1">
    <source>
        <dbReference type="EMBL" id="ODN67681.1"/>
    </source>
</evidence>
<gene>
    <name evidence="1" type="ORF">A6302_04376</name>
</gene>
<accession>A0A1E3GWG7</accession>
<dbReference type="SMART" id="SM01101">
    <property type="entry name" value="CRISPR_assoc"/>
    <property type="match status" value="1"/>
</dbReference>
<name>A0A1E3GWG7_9HYPH</name>
<dbReference type="OrthoDB" id="9795689at2"/>
<dbReference type="AlphaFoldDB" id="A0A1E3GWG7"/>
<dbReference type="Pfam" id="PF08798">
    <property type="entry name" value="CRISPR_assoc"/>
    <property type="match status" value="1"/>
</dbReference>
<dbReference type="EMBL" id="MCRJ01000204">
    <property type="protein sequence ID" value="ODN67681.1"/>
    <property type="molecule type" value="Genomic_DNA"/>
</dbReference>
<sequence>MSLHLVELPIALRELHLWAGGRNFAGNFDEGLALHHLLGEVFGPATLQPFRLMVAPRARAGTLYAYAAEDAEALRTAASASLTPGQQAVIQLDRLRSIPRPPSTWQEGQRLGFDVRLRPVVRLHGDLAGVDEAGKTVTMRKGAEVDAYLAYSLRTTADAAPIITRESVYLDWLAERLAPAARLDLHATRLAGIRRQVVSRGSRRLEGPDAIIHGTLTVTDAEAFAATLASGIGRHRTYGYGMLLLRPPQRPAAGRGSAPC</sequence>
<keyword evidence="2" id="KW-1185">Reference proteome</keyword>
<dbReference type="RefSeq" id="WP_069308447.1">
    <property type="nucleotide sequence ID" value="NZ_MCRJ01000204.1"/>
</dbReference>